<evidence type="ECO:0000259" key="10">
    <source>
        <dbReference type="Pfam" id="PF00912"/>
    </source>
</evidence>
<name>A0A1T5GSW4_9FLAO</name>
<proteinExistence type="predicted"/>
<keyword evidence="3" id="KW-0808">Transferase</keyword>
<dbReference type="GO" id="GO:0030288">
    <property type="term" value="C:outer membrane-bounded periplasmic space"/>
    <property type="evidence" value="ECO:0007669"/>
    <property type="project" value="TreeGrafter"/>
</dbReference>
<dbReference type="InterPro" id="IPR050396">
    <property type="entry name" value="Glycosyltr_51/Transpeptidase"/>
</dbReference>
<dbReference type="Proteomes" id="UP000191112">
    <property type="component" value="Unassembled WGS sequence"/>
</dbReference>
<evidence type="ECO:0000256" key="9">
    <source>
        <dbReference type="ARBA" id="ARBA00023316"/>
    </source>
</evidence>
<dbReference type="InterPro" id="IPR001264">
    <property type="entry name" value="Glyco_trans_51"/>
</dbReference>
<dbReference type="GO" id="GO:0009252">
    <property type="term" value="P:peptidoglycan biosynthetic process"/>
    <property type="evidence" value="ECO:0007669"/>
    <property type="project" value="UniProtKB-KW"/>
</dbReference>
<comment type="pathway">
    <text evidence="2">Cell wall biogenesis; peptidoglycan biosynthesis.</text>
</comment>
<dbReference type="RefSeq" id="WP_159447664.1">
    <property type="nucleotide sequence ID" value="NZ_FUYZ01000018.1"/>
</dbReference>
<keyword evidence="8" id="KW-0472">Membrane</keyword>
<reference evidence="11 12" key="1">
    <citation type="submission" date="2017-02" db="EMBL/GenBank/DDBJ databases">
        <authorList>
            <person name="Peterson S.W."/>
        </authorList>
    </citation>
    <scope>NUCLEOTIDE SEQUENCE [LARGE SCALE GENOMIC DNA]</scope>
    <source>
        <strain evidence="11 12">DSM 22323</strain>
    </source>
</reference>
<dbReference type="STRING" id="619805.SAMN05660477_03118"/>
<dbReference type="Gene3D" id="1.10.3810.10">
    <property type="entry name" value="Biosynthetic peptidoglycan transglycosylase-like"/>
    <property type="match status" value="1"/>
</dbReference>
<dbReference type="GO" id="GO:0008360">
    <property type="term" value="P:regulation of cell shape"/>
    <property type="evidence" value="ECO:0007669"/>
    <property type="project" value="UniProtKB-KW"/>
</dbReference>
<sequence>MIINEIYLELDKIKNSINTEKESIVHYSKLENLDKLVSFLIIGEDRRFYIHKGFDIIAIFRAIRNRVFFNKKEGASTIEQQLVRVLTNQYERTIHRKVKEIILATKLKQFLTKKEIALMYLKLAYYGTNKQGLENILYSYDLSLNDSLSDEICASIVARLKYPEPKLLESSKHILIKKRTNYLIKMYKKNGKYY</sequence>
<dbReference type="OrthoDB" id="9766909at2"/>
<dbReference type="GO" id="GO:0071555">
    <property type="term" value="P:cell wall organization"/>
    <property type="evidence" value="ECO:0007669"/>
    <property type="project" value="UniProtKB-KW"/>
</dbReference>
<evidence type="ECO:0000313" key="12">
    <source>
        <dbReference type="Proteomes" id="UP000191112"/>
    </source>
</evidence>
<keyword evidence="6" id="KW-0573">Peptidoglycan synthesis</keyword>
<evidence type="ECO:0000256" key="3">
    <source>
        <dbReference type="ARBA" id="ARBA00022679"/>
    </source>
</evidence>
<comment type="subcellular location">
    <subcellularLocation>
        <location evidence="1">Membrane</location>
    </subcellularLocation>
</comment>
<dbReference type="PANTHER" id="PTHR32282:SF27">
    <property type="entry name" value="PENICILLIN-BINDING PROTEIN 1A"/>
    <property type="match status" value="1"/>
</dbReference>
<dbReference type="EMBL" id="FUYZ01000018">
    <property type="protein sequence ID" value="SKC11505.1"/>
    <property type="molecule type" value="Genomic_DNA"/>
</dbReference>
<evidence type="ECO:0000256" key="4">
    <source>
        <dbReference type="ARBA" id="ARBA00022692"/>
    </source>
</evidence>
<evidence type="ECO:0000256" key="2">
    <source>
        <dbReference type="ARBA" id="ARBA00004752"/>
    </source>
</evidence>
<organism evidence="11 12">
    <name type="scientific">Soonwooa buanensis</name>
    <dbReference type="NCBI Taxonomy" id="619805"/>
    <lineage>
        <taxon>Bacteria</taxon>
        <taxon>Pseudomonadati</taxon>
        <taxon>Bacteroidota</taxon>
        <taxon>Flavobacteriia</taxon>
        <taxon>Flavobacteriales</taxon>
        <taxon>Weeksellaceae</taxon>
        <taxon>Chryseobacterium group</taxon>
        <taxon>Soonwooa</taxon>
    </lineage>
</organism>
<evidence type="ECO:0000256" key="6">
    <source>
        <dbReference type="ARBA" id="ARBA00022984"/>
    </source>
</evidence>
<evidence type="ECO:0000256" key="8">
    <source>
        <dbReference type="ARBA" id="ARBA00023136"/>
    </source>
</evidence>
<dbReference type="Pfam" id="PF00912">
    <property type="entry name" value="Transgly"/>
    <property type="match status" value="1"/>
</dbReference>
<keyword evidence="7" id="KW-1133">Transmembrane helix</keyword>
<gene>
    <name evidence="11" type="ORF">SAMN05660477_03118</name>
</gene>
<dbReference type="AlphaFoldDB" id="A0A1T5GSW4"/>
<dbReference type="SUPFAM" id="SSF53955">
    <property type="entry name" value="Lysozyme-like"/>
    <property type="match status" value="1"/>
</dbReference>
<feature type="domain" description="Glycosyl transferase family 51" evidence="10">
    <location>
        <begin position="18"/>
        <end position="185"/>
    </location>
</feature>
<keyword evidence="5" id="KW-0133">Cell shape</keyword>
<keyword evidence="4" id="KW-0812">Transmembrane</keyword>
<dbReference type="GO" id="GO:0008955">
    <property type="term" value="F:peptidoglycan glycosyltransferase activity"/>
    <property type="evidence" value="ECO:0007669"/>
    <property type="project" value="TreeGrafter"/>
</dbReference>
<keyword evidence="12" id="KW-1185">Reference proteome</keyword>
<dbReference type="InterPro" id="IPR036950">
    <property type="entry name" value="PBP_transglycosylase"/>
</dbReference>
<evidence type="ECO:0000313" key="11">
    <source>
        <dbReference type="EMBL" id="SKC11505.1"/>
    </source>
</evidence>
<keyword evidence="9" id="KW-0961">Cell wall biogenesis/degradation</keyword>
<dbReference type="PANTHER" id="PTHR32282">
    <property type="entry name" value="BINDING PROTEIN TRANSPEPTIDASE, PUTATIVE-RELATED"/>
    <property type="match status" value="1"/>
</dbReference>
<protein>
    <submittedName>
        <fullName evidence="11">Penicillin-binding protein 1A</fullName>
    </submittedName>
</protein>
<evidence type="ECO:0000256" key="7">
    <source>
        <dbReference type="ARBA" id="ARBA00022989"/>
    </source>
</evidence>
<evidence type="ECO:0000256" key="5">
    <source>
        <dbReference type="ARBA" id="ARBA00022960"/>
    </source>
</evidence>
<evidence type="ECO:0000256" key="1">
    <source>
        <dbReference type="ARBA" id="ARBA00004370"/>
    </source>
</evidence>
<dbReference type="GO" id="GO:0016020">
    <property type="term" value="C:membrane"/>
    <property type="evidence" value="ECO:0007669"/>
    <property type="project" value="UniProtKB-SubCell"/>
</dbReference>
<dbReference type="InterPro" id="IPR023346">
    <property type="entry name" value="Lysozyme-like_dom_sf"/>
</dbReference>
<accession>A0A1T5GSW4</accession>